<accession>A0AAN7UVY8</accession>
<comment type="caution">
    <text evidence="7">The sequence shown here is derived from an EMBL/GenBank/DDBJ whole genome shotgun (WGS) entry which is preliminary data.</text>
</comment>
<dbReference type="SMART" id="SM00066">
    <property type="entry name" value="GAL4"/>
    <property type="match status" value="1"/>
</dbReference>
<dbReference type="InterPro" id="IPR007219">
    <property type="entry name" value="XnlR_reg_dom"/>
</dbReference>
<name>A0AAN7UVY8_9PEZI</name>
<evidence type="ECO:0000256" key="4">
    <source>
        <dbReference type="ARBA" id="ARBA00023242"/>
    </source>
</evidence>
<dbReference type="SMART" id="SM00906">
    <property type="entry name" value="Fungal_trans"/>
    <property type="match status" value="1"/>
</dbReference>
<dbReference type="PANTHER" id="PTHR47840">
    <property type="entry name" value="ZN(II)2CYS6 TRANSCRIPTION FACTOR (EUROFUNG)-RELATED"/>
    <property type="match status" value="1"/>
</dbReference>
<dbReference type="GO" id="GO:0000981">
    <property type="term" value="F:DNA-binding transcription factor activity, RNA polymerase II-specific"/>
    <property type="evidence" value="ECO:0007669"/>
    <property type="project" value="InterPro"/>
</dbReference>
<dbReference type="PROSITE" id="PS00463">
    <property type="entry name" value="ZN2_CY6_FUNGAL_1"/>
    <property type="match status" value="1"/>
</dbReference>
<dbReference type="CDD" id="cd00067">
    <property type="entry name" value="GAL4"/>
    <property type="match status" value="1"/>
</dbReference>
<protein>
    <recommendedName>
        <fullName evidence="6">Zn(2)-C6 fungal-type domain-containing protein</fullName>
    </recommendedName>
</protein>
<keyword evidence="8" id="KW-1185">Reference proteome</keyword>
<dbReference type="Pfam" id="PF04082">
    <property type="entry name" value="Fungal_trans"/>
    <property type="match status" value="1"/>
</dbReference>
<feature type="region of interest" description="Disordered" evidence="5">
    <location>
        <begin position="97"/>
        <end position="120"/>
    </location>
</feature>
<dbReference type="GO" id="GO:0008270">
    <property type="term" value="F:zinc ion binding"/>
    <property type="evidence" value="ECO:0007669"/>
    <property type="project" value="InterPro"/>
</dbReference>
<evidence type="ECO:0000256" key="2">
    <source>
        <dbReference type="ARBA" id="ARBA00023015"/>
    </source>
</evidence>
<evidence type="ECO:0000256" key="3">
    <source>
        <dbReference type="ARBA" id="ARBA00023163"/>
    </source>
</evidence>
<dbReference type="PROSITE" id="PS50048">
    <property type="entry name" value="ZN2_CY6_FUNGAL_2"/>
    <property type="match status" value="1"/>
</dbReference>
<keyword evidence="3" id="KW-0804">Transcription</keyword>
<gene>
    <name evidence="7" type="ORF">RRF57_004279</name>
</gene>
<dbReference type="InterPro" id="IPR036864">
    <property type="entry name" value="Zn2-C6_fun-type_DNA-bd_sf"/>
</dbReference>
<keyword evidence="4" id="KW-0539">Nucleus</keyword>
<evidence type="ECO:0000256" key="5">
    <source>
        <dbReference type="SAM" id="MobiDB-lite"/>
    </source>
</evidence>
<evidence type="ECO:0000256" key="1">
    <source>
        <dbReference type="ARBA" id="ARBA00022723"/>
    </source>
</evidence>
<evidence type="ECO:0000313" key="7">
    <source>
        <dbReference type="EMBL" id="KAK5628564.1"/>
    </source>
</evidence>
<dbReference type="InterPro" id="IPR001138">
    <property type="entry name" value="Zn2Cys6_DnaBD"/>
</dbReference>
<feature type="compositionally biased region" description="Low complexity" evidence="5">
    <location>
        <begin position="658"/>
        <end position="674"/>
    </location>
</feature>
<sequence length="794" mass="88539">MEKKKGLPIRDAAAPEPKRRRVRKGTRSCWECRRRKIRCIYPSEDSSICANCETRGTSCVSQEFVDEPVSAPNQRVTQRLGRVEEMLEQLIEKIMPDSYTPGSRVRSTDSSPASADATELEQVDSGCPYEGAQPPMCDVLAPLRDTNNGTSYSGNLPTPESSQHGVPVLGRKYTDLSKTLHDLLPCQQDLHAITEASPGVNFVISFFSRYRDVVAGQTEKPSILCKNPSPSSHPIVLAKRLMQIATCLQQIQPATPIKLVAAESTQYLSRRYVSAVSNLVAYNDELVGYVEGLETLAFLALYHANVGNLRKSWLMLRRTLSIAQLMGVDRWGDRPLRSADPASNPATRTKARAFWFRINFTDRYLSLLLGLPAGTDDNSFLADDPDDKPTDRLEKQHTVVMGAIIKRNTSNKGDACFTTTQEIDCTLEAAVRSVPPDFWQFPSISTLEHPDLAVRMSATSRLMLQMNHHNLLILLHLPYMLRDPKERRWDYSKETCIGSSRKFLKTFLVFRSMNRASHACRHTDYGALTASMTLLLGYLDPKMQTRDQYTTSKREADRKLIQDARDRLLRMADSNNDKLARDAASVIGRLLPLLNPDLMTSGSNNQSGSHNSVGETAAIHLDIPYLGIININPAAHANSEQHGIQQHTHATSTTSINTDTSATPASTTTASTKTNQQDYVKFPAYASLSHVSQPSSADWNVSANQQHFTLSEGDQENEASHMLSFSMDYSDNSNESDFNGLTAPMMQFEWSQAQLAHPELVAEADEWTFQGFDTTYFESLFSSNTQGLWDMSKT</sequence>
<dbReference type="EMBL" id="JAWHQM010000009">
    <property type="protein sequence ID" value="KAK5628564.1"/>
    <property type="molecule type" value="Genomic_DNA"/>
</dbReference>
<dbReference type="PANTHER" id="PTHR47840:SF1">
    <property type="entry name" value="ZN(II)2CYS6 TRANSCRIPTION FACTOR (EUROFUNG)"/>
    <property type="match status" value="1"/>
</dbReference>
<dbReference type="GO" id="GO:0003677">
    <property type="term" value="F:DNA binding"/>
    <property type="evidence" value="ECO:0007669"/>
    <property type="project" value="InterPro"/>
</dbReference>
<feature type="domain" description="Zn(2)-C6 fungal-type" evidence="6">
    <location>
        <begin position="28"/>
        <end position="61"/>
    </location>
</feature>
<dbReference type="AlphaFoldDB" id="A0AAN7UVY8"/>
<evidence type="ECO:0000259" key="6">
    <source>
        <dbReference type="PROSITE" id="PS50048"/>
    </source>
</evidence>
<proteinExistence type="predicted"/>
<reference evidence="7 8" key="1">
    <citation type="submission" date="2023-10" db="EMBL/GenBank/DDBJ databases">
        <title>Draft genome sequence of Xylaria bambusicola isolate GMP-LS, the root and basal stem rot pathogen of sugarcane in Indonesia.</title>
        <authorList>
            <person name="Selvaraj P."/>
            <person name="Muralishankar V."/>
            <person name="Muruganantham S."/>
            <person name="Sp S."/>
            <person name="Haryani S."/>
            <person name="Lau K.J.X."/>
            <person name="Naqvi N.I."/>
        </authorList>
    </citation>
    <scope>NUCLEOTIDE SEQUENCE [LARGE SCALE GENOMIC DNA]</scope>
    <source>
        <strain evidence="7">GMP-LS</strain>
    </source>
</reference>
<dbReference type="SUPFAM" id="SSF57701">
    <property type="entry name" value="Zn2/Cys6 DNA-binding domain"/>
    <property type="match status" value="1"/>
</dbReference>
<dbReference type="Pfam" id="PF00172">
    <property type="entry name" value="Zn_clus"/>
    <property type="match status" value="1"/>
</dbReference>
<dbReference type="GO" id="GO:0006351">
    <property type="term" value="P:DNA-templated transcription"/>
    <property type="evidence" value="ECO:0007669"/>
    <property type="project" value="InterPro"/>
</dbReference>
<dbReference type="Gene3D" id="4.10.240.10">
    <property type="entry name" value="Zn(2)-C6 fungal-type DNA-binding domain"/>
    <property type="match status" value="1"/>
</dbReference>
<feature type="region of interest" description="Disordered" evidence="5">
    <location>
        <begin position="1"/>
        <end position="20"/>
    </location>
</feature>
<keyword evidence="1" id="KW-0479">Metal-binding</keyword>
<organism evidence="7 8">
    <name type="scientific">Xylaria bambusicola</name>
    <dbReference type="NCBI Taxonomy" id="326684"/>
    <lineage>
        <taxon>Eukaryota</taxon>
        <taxon>Fungi</taxon>
        <taxon>Dikarya</taxon>
        <taxon>Ascomycota</taxon>
        <taxon>Pezizomycotina</taxon>
        <taxon>Sordariomycetes</taxon>
        <taxon>Xylariomycetidae</taxon>
        <taxon>Xylariales</taxon>
        <taxon>Xylariaceae</taxon>
        <taxon>Xylaria</taxon>
    </lineage>
</organism>
<dbReference type="CDD" id="cd12148">
    <property type="entry name" value="fungal_TF_MHR"/>
    <property type="match status" value="1"/>
</dbReference>
<feature type="region of interest" description="Disordered" evidence="5">
    <location>
        <begin position="638"/>
        <end position="674"/>
    </location>
</feature>
<dbReference type="Proteomes" id="UP001305414">
    <property type="component" value="Unassembled WGS sequence"/>
</dbReference>
<evidence type="ECO:0000313" key="8">
    <source>
        <dbReference type="Proteomes" id="UP001305414"/>
    </source>
</evidence>
<feature type="compositionally biased region" description="Polar residues" evidence="5">
    <location>
        <begin position="638"/>
        <end position="657"/>
    </location>
</feature>
<feature type="compositionally biased region" description="Low complexity" evidence="5">
    <location>
        <begin position="108"/>
        <end position="117"/>
    </location>
</feature>
<keyword evidence="2" id="KW-0805">Transcription regulation</keyword>